<keyword evidence="3 6" id="KW-0285">Flavoprotein</keyword>
<evidence type="ECO:0000256" key="3">
    <source>
        <dbReference type="ARBA" id="ARBA00022630"/>
    </source>
</evidence>
<proteinExistence type="inferred from homology"/>
<dbReference type="PATRIC" id="fig|1280950.3.peg.1261"/>
<dbReference type="GO" id="GO:0005886">
    <property type="term" value="C:plasma membrane"/>
    <property type="evidence" value="ECO:0007669"/>
    <property type="project" value="TreeGrafter"/>
</dbReference>
<dbReference type="RefSeq" id="WP_084141654.1">
    <property type="nucleotide sequence ID" value="NZ_ARYK01000002.1"/>
</dbReference>
<dbReference type="InterPro" id="IPR036250">
    <property type="entry name" value="AcylCo_DH-like_C"/>
</dbReference>
<dbReference type="InterPro" id="IPR013786">
    <property type="entry name" value="AcylCoA_DH/ox_N"/>
</dbReference>
<dbReference type="SUPFAM" id="SSF56645">
    <property type="entry name" value="Acyl-CoA dehydrogenase NM domain-like"/>
    <property type="match status" value="1"/>
</dbReference>
<name>A0A059FS03_9PROT</name>
<dbReference type="Gene3D" id="2.40.110.10">
    <property type="entry name" value="Butyryl-CoA Dehydrogenase, subunit A, domain 2"/>
    <property type="match status" value="1"/>
</dbReference>
<dbReference type="OrthoDB" id="5716984at2"/>
<feature type="domain" description="Acyl-CoA dehydrogenase/oxidase N-terminal" evidence="9">
    <location>
        <begin position="22"/>
        <end position="135"/>
    </location>
</feature>
<dbReference type="Gene3D" id="1.10.540.10">
    <property type="entry name" value="Acyl-CoA dehydrogenase/oxidase, N-terminal domain"/>
    <property type="match status" value="1"/>
</dbReference>
<protein>
    <submittedName>
        <fullName evidence="10">Acyl-CoA dehydrogenase family protein</fullName>
    </submittedName>
</protein>
<evidence type="ECO:0000256" key="6">
    <source>
        <dbReference type="RuleBase" id="RU362125"/>
    </source>
</evidence>
<sequence length="382" mass="41371">MDGAGLTPPPAERDIAAGHVDQAFRSNVKAFLDDALTEALCQAGRQTTGLKSAPDACQIWRDKLHAQGWLAPTWPVEYGGAGWSTAQRLYFENACAQRDAPILQSSGIRTIGPLIIEDGTPAQKEHYLPAILCGEHEWCQGFSEPQAGSDLSALSLRAEQDGKDFVLTGSKLWTSFAQYATHMFLLARTDPRSRGGEGLVFLLVEMNRPGIQVRPIRFLDGECETNEVFFDKVRTPVSDRIGDIGEGWKTAKRLMSIARSNNTTTGVLRRAHRAAQREAAESGGTNSTVQARLLDLGRKIDDFEAFEMRIGAGQGAVAPAPATSALKLLATELHQAITEIGLMAAPHSDFAQAKYLATRAATIYSGTSEIHRNILARAIGCP</sequence>
<evidence type="ECO:0000313" key="11">
    <source>
        <dbReference type="Proteomes" id="UP000025171"/>
    </source>
</evidence>
<dbReference type="Gene3D" id="1.20.140.10">
    <property type="entry name" value="Butyryl-CoA Dehydrogenase, subunit A, domain 3"/>
    <property type="match status" value="1"/>
</dbReference>
<dbReference type="InterPro" id="IPR009075">
    <property type="entry name" value="AcylCo_DH/oxidase_C"/>
</dbReference>
<dbReference type="InterPro" id="IPR006091">
    <property type="entry name" value="Acyl-CoA_Oxase/DH_mid-dom"/>
</dbReference>
<dbReference type="PANTHER" id="PTHR43292:SF3">
    <property type="entry name" value="ACYL-COA DEHYDROGENASE FADE29"/>
    <property type="match status" value="1"/>
</dbReference>
<dbReference type="InterPro" id="IPR009100">
    <property type="entry name" value="AcylCoA_DH/oxidase_NM_dom_sf"/>
</dbReference>
<dbReference type="EMBL" id="ARYK01000002">
    <property type="protein sequence ID" value="KCZ93439.1"/>
    <property type="molecule type" value="Genomic_DNA"/>
</dbReference>
<dbReference type="InterPro" id="IPR037069">
    <property type="entry name" value="AcylCoA_DH/ox_N_sf"/>
</dbReference>
<organism evidence="10 11">
    <name type="scientific">Hyphomonas johnsonii MHS-2</name>
    <dbReference type="NCBI Taxonomy" id="1280950"/>
    <lineage>
        <taxon>Bacteria</taxon>
        <taxon>Pseudomonadati</taxon>
        <taxon>Pseudomonadota</taxon>
        <taxon>Alphaproteobacteria</taxon>
        <taxon>Hyphomonadales</taxon>
        <taxon>Hyphomonadaceae</taxon>
        <taxon>Hyphomonas</taxon>
    </lineage>
</organism>
<feature type="domain" description="Acyl-CoA oxidase/dehydrogenase middle" evidence="8">
    <location>
        <begin position="139"/>
        <end position="233"/>
    </location>
</feature>
<comment type="caution">
    <text evidence="10">The sequence shown here is derived from an EMBL/GenBank/DDBJ whole genome shotgun (WGS) entry which is preliminary data.</text>
</comment>
<gene>
    <name evidence="10" type="ORF">HJO_06270</name>
</gene>
<evidence type="ECO:0000256" key="1">
    <source>
        <dbReference type="ARBA" id="ARBA00001974"/>
    </source>
</evidence>
<evidence type="ECO:0000256" key="2">
    <source>
        <dbReference type="ARBA" id="ARBA00009347"/>
    </source>
</evidence>
<dbReference type="SUPFAM" id="SSF47203">
    <property type="entry name" value="Acyl-CoA dehydrogenase C-terminal domain-like"/>
    <property type="match status" value="1"/>
</dbReference>
<dbReference type="Pfam" id="PF00441">
    <property type="entry name" value="Acyl-CoA_dh_1"/>
    <property type="match status" value="1"/>
</dbReference>
<evidence type="ECO:0000313" key="10">
    <source>
        <dbReference type="EMBL" id="KCZ93439.1"/>
    </source>
</evidence>
<dbReference type="STRING" id="1280950.HJO_06270"/>
<evidence type="ECO:0000256" key="4">
    <source>
        <dbReference type="ARBA" id="ARBA00022827"/>
    </source>
</evidence>
<keyword evidence="11" id="KW-1185">Reference proteome</keyword>
<evidence type="ECO:0000259" key="9">
    <source>
        <dbReference type="Pfam" id="PF02771"/>
    </source>
</evidence>
<dbReference type="Pfam" id="PF02771">
    <property type="entry name" value="Acyl-CoA_dh_N"/>
    <property type="match status" value="1"/>
</dbReference>
<comment type="cofactor">
    <cofactor evidence="1 6">
        <name>FAD</name>
        <dbReference type="ChEBI" id="CHEBI:57692"/>
    </cofactor>
</comment>
<dbReference type="GO" id="GO:0050660">
    <property type="term" value="F:flavin adenine dinucleotide binding"/>
    <property type="evidence" value="ECO:0007669"/>
    <property type="project" value="InterPro"/>
</dbReference>
<dbReference type="InterPro" id="IPR052161">
    <property type="entry name" value="Mycobact_Acyl-CoA_DH"/>
</dbReference>
<keyword evidence="5 6" id="KW-0560">Oxidoreductase</keyword>
<dbReference type="eggNOG" id="COG1960">
    <property type="taxonomic scope" value="Bacteria"/>
</dbReference>
<dbReference type="InterPro" id="IPR046373">
    <property type="entry name" value="Acyl-CoA_Oxase/DH_mid-dom_sf"/>
</dbReference>
<dbReference type="Pfam" id="PF02770">
    <property type="entry name" value="Acyl-CoA_dh_M"/>
    <property type="match status" value="1"/>
</dbReference>
<accession>A0A059FS03</accession>
<evidence type="ECO:0000259" key="7">
    <source>
        <dbReference type="Pfam" id="PF00441"/>
    </source>
</evidence>
<keyword evidence="4 6" id="KW-0274">FAD</keyword>
<dbReference type="Proteomes" id="UP000025171">
    <property type="component" value="Unassembled WGS sequence"/>
</dbReference>
<dbReference type="PANTHER" id="PTHR43292">
    <property type="entry name" value="ACYL-COA DEHYDROGENASE"/>
    <property type="match status" value="1"/>
</dbReference>
<feature type="domain" description="Acyl-CoA dehydrogenase/oxidase C-terminal" evidence="7">
    <location>
        <begin position="246"/>
        <end position="379"/>
    </location>
</feature>
<dbReference type="AlphaFoldDB" id="A0A059FS03"/>
<evidence type="ECO:0000259" key="8">
    <source>
        <dbReference type="Pfam" id="PF02770"/>
    </source>
</evidence>
<comment type="similarity">
    <text evidence="2 6">Belongs to the acyl-CoA dehydrogenase family.</text>
</comment>
<evidence type="ECO:0000256" key="5">
    <source>
        <dbReference type="ARBA" id="ARBA00023002"/>
    </source>
</evidence>
<reference evidence="10 11" key="1">
    <citation type="journal article" date="2014" name="Antonie Van Leeuwenhoek">
        <title>Hyphomonas beringensis sp. nov. and Hyphomonas chukchiensis sp. nov., isolated from surface seawater of the Bering Sea and Chukchi Sea.</title>
        <authorList>
            <person name="Li C."/>
            <person name="Lai Q."/>
            <person name="Li G."/>
            <person name="Dong C."/>
            <person name="Wang J."/>
            <person name="Liao Y."/>
            <person name="Shao Z."/>
        </authorList>
    </citation>
    <scope>NUCLEOTIDE SEQUENCE [LARGE SCALE GENOMIC DNA]</scope>
    <source>
        <strain evidence="10 11">MHS-2</strain>
    </source>
</reference>
<dbReference type="GO" id="GO:0016627">
    <property type="term" value="F:oxidoreductase activity, acting on the CH-CH group of donors"/>
    <property type="evidence" value="ECO:0007669"/>
    <property type="project" value="InterPro"/>
</dbReference>